<dbReference type="Proteomes" id="UP000030437">
    <property type="component" value="Unassembled WGS sequence"/>
</dbReference>
<reference evidence="2 3" key="1">
    <citation type="submission" date="2014-02" db="EMBL/GenBank/DDBJ databases">
        <title>Draft genome sequence of Lysinibacillus odysseyi NBRC 100172.</title>
        <authorList>
            <person name="Zhang F."/>
            <person name="Wang G."/>
            <person name="Zhang L."/>
        </authorList>
    </citation>
    <scope>NUCLEOTIDE SEQUENCE [LARGE SCALE GENOMIC DNA]</scope>
    <source>
        <strain evidence="2 3">NBRC 100172</strain>
    </source>
</reference>
<organism evidence="2 3">
    <name type="scientific">Lysinibacillus odysseyi 34hs-1 = NBRC 100172</name>
    <dbReference type="NCBI Taxonomy" id="1220589"/>
    <lineage>
        <taxon>Bacteria</taxon>
        <taxon>Bacillati</taxon>
        <taxon>Bacillota</taxon>
        <taxon>Bacilli</taxon>
        <taxon>Bacillales</taxon>
        <taxon>Bacillaceae</taxon>
        <taxon>Lysinibacillus</taxon>
    </lineage>
</organism>
<sequence>MKNKWMAVLFAGMLLAACNGEEADKEKEKEAPAAEASAENETTTVDEDNPSSVFKEGTYKADVMAVGLPPDMNLKLNAISTVMQAALQENQEWYMETLAGLEDGEPLPYDEKLGITKEQYDLLLSADEHMTLGKVGASDVKITKTDEGLKIEIPSSKLMKELTINADGSVIQSDAGELPYNTKIVASEDQKVTGKWNGHAFVKEEQNPTKIVEFSFGKLEENGKTIIYMNKVEEGQESQTEILIF</sequence>
<gene>
    <name evidence="2" type="ORF">CD32_11745</name>
</gene>
<keyword evidence="3" id="KW-1185">Reference proteome</keyword>
<evidence type="ECO:0000256" key="1">
    <source>
        <dbReference type="SAM" id="MobiDB-lite"/>
    </source>
</evidence>
<dbReference type="EMBL" id="JPVP01000056">
    <property type="protein sequence ID" value="KGR84268.1"/>
    <property type="molecule type" value="Genomic_DNA"/>
</dbReference>
<proteinExistence type="predicted"/>
<dbReference type="RefSeq" id="WP_036154807.1">
    <property type="nucleotide sequence ID" value="NZ_AVCX01000005.1"/>
</dbReference>
<evidence type="ECO:0000313" key="2">
    <source>
        <dbReference type="EMBL" id="KGR84268.1"/>
    </source>
</evidence>
<comment type="caution">
    <text evidence="2">The sequence shown here is derived from an EMBL/GenBank/DDBJ whole genome shotgun (WGS) entry which is preliminary data.</text>
</comment>
<dbReference type="AlphaFoldDB" id="A0A0A3IN98"/>
<dbReference type="OrthoDB" id="2738538at2"/>
<evidence type="ECO:0000313" key="3">
    <source>
        <dbReference type="Proteomes" id="UP000030437"/>
    </source>
</evidence>
<evidence type="ECO:0008006" key="4">
    <source>
        <dbReference type="Google" id="ProtNLM"/>
    </source>
</evidence>
<dbReference type="PROSITE" id="PS51257">
    <property type="entry name" value="PROKAR_LIPOPROTEIN"/>
    <property type="match status" value="1"/>
</dbReference>
<name>A0A0A3IN98_9BACI</name>
<feature type="compositionally biased region" description="Basic and acidic residues" evidence="1">
    <location>
        <begin position="23"/>
        <end position="32"/>
    </location>
</feature>
<accession>A0A0A3IN98</accession>
<protein>
    <recommendedName>
        <fullName evidence="4">Lipoprotein</fullName>
    </recommendedName>
</protein>
<feature type="region of interest" description="Disordered" evidence="1">
    <location>
        <begin position="23"/>
        <end position="53"/>
    </location>
</feature>
<dbReference type="eggNOG" id="ENOG50303ZK">
    <property type="taxonomic scope" value="Bacteria"/>
</dbReference>